<keyword evidence="1" id="KW-0812">Transmembrane</keyword>
<keyword evidence="3" id="KW-1185">Reference proteome</keyword>
<dbReference type="AlphaFoldDB" id="A0A1G9XQI6"/>
<organism evidence="2 3">
    <name type="scientific">Lachnospira pectinoschiza</name>
    <dbReference type="NCBI Taxonomy" id="28052"/>
    <lineage>
        <taxon>Bacteria</taxon>
        <taxon>Bacillati</taxon>
        <taxon>Bacillota</taxon>
        <taxon>Clostridia</taxon>
        <taxon>Lachnospirales</taxon>
        <taxon>Lachnospiraceae</taxon>
        <taxon>Lachnospira</taxon>
    </lineage>
</organism>
<dbReference type="EMBL" id="FNHZ01000004">
    <property type="protein sequence ID" value="SDM98533.1"/>
    <property type="molecule type" value="Genomic_DNA"/>
</dbReference>
<evidence type="ECO:0000313" key="2">
    <source>
        <dbReference type="EMBL" id="SDM98533.1"/>
    </source>
</evidence>
<name>A0A1G9XQI6_9FIRM</name>
<keyword evidence="1" id="KW-0472">Membrane</keyword>
<keyword evidence="1" id="KW-1133">Transmembrane helix</keyword>
<accession>A0A1G9XQI6</accession>
<dbReference type="Proteomes" id="UP000187651">
    <property type="component" value="Unassembled WGS sequence"/>
</dbReference>
<reference evidence="3" key="1">
    <citation type="submission" date="2016-10" db="EMBL/GenBank/DDBJ databases">
        <authorList>
            <person name="Varghese N."/>
            <person name="Submissions S."/>
        </authorList>
    </citation>
    <scope>NUCLEOTIDE SEQUENCE [LARGE SCALE GENOMIC DNA]</scope>
    <source>
        <strain evidence="3">M83</strain>
    </source>
</reference>
<gene>
    <name evidence="2" type="ORF">SAMN05216544_1583</name>
</gene>
<proteinExistence type="predicted"/>
<evidence type="ECO:0000256" key="1">
    <source>
        <dbReference type="SAM" id="Phobius"/>
    </source>
</evidence>
<feature type="transmembrane region" description="Helical" evidence="1">
    <location>
        <begin position="14"/>
        <end position="34"/>
    </location>
</feature>
<protein>
    <submittedName>
        <fullName evidence="2">Uncharacterized protein</fullName>
    </submittedName>
</protein>
<evidence type="ECO:0000313" key="3">
    <source>
        <dbReference type="Proteomes" id="UP000187651"/>
    </source>
</evidence>
<sequence>MNNNTRFKKPLRRLLYGASAVLILFYLIVLYLGLKPDVGVEYEMYYISHEISEWPGYGNLSYDYGQVEYLTENTYRNSDGKYVSHPVARRRGDGWHTSGRFDGTWSNDEESILYYIFNEDTNKVTISITVKDYLTEYGFVRANSGLTMKDAAVLSKQRKSADKIVSGTIETAIIAATDEGNSHRSWVLKVINLAKEANANGEELTLLSVASAFPSESLRRASYTGCEYVEPSTDGTCSVDIYLGETYIGTFNQPGEFEFSVDADIVKDELYELKFVSDEDTSFLLWKVNITNQ</sequence>